<dbReference type="PANTHER" id="PTHR43427">
    <property type="entry name" value="CHLORIDE CHANNEL PROTEIN CLC-E"/>
    <property type="match status" value="1"/>
</dbReference>
<evidence type="ECO:0000256" key="9">
    <source>
        <dbReference type="ARBA" id="ARBA00023303"/>
    </source>
</evidence>
<dbReference type="SUPFAM" id="SSF81340">
    <property type="entry name" value="Clc chloride channel"/>
    <property type="match status" value="1"/>
</dbReference>
<feature type="transmembrane region" description="Helical" evidence="10">
    <location>
        <begin position="21"/>
        <end position="42"/>
    </location>
</feature>
<evidence type="ECO:0000256" key="7">
    <source>
        <dbReference type="ARBA" id="ARBA00023173"/>
    </source>
</evidence>
<feature type="transmembrane region" description="Helical" evidence="10">
    <location>
        <begin position="239"/>
        <end position="260"/>
    </location>
</feature>
<feature type="transmembrane region" description="Helical" evidence="10">
    <location>
        <begin position="366"/>
        <end position="388"/>
    </location>
</feature>
<evidence type="ECO:0000256" key="4">
    <source>
        <dbReference type="ARBA" id="ARBA00022989"/>
    </source>
</evidence>
<feature type="transmembrane region" description="Helical" evidence="10">
    <location>
        <begin position="67"/>
        <end position="85"/>
    </location>
</feature>
<name>A0A1X7AP05_9GAMM</name>
<dbReference type="PANTHER" id="PTHR43427:SF6">
    <property type="entry name" value="CHLORIDE CHANNEL PROTEIN CLC-E"/>
    <property type="match status" value="1"/>
</dbReference>
<dbReference type="GO" id="GO:0034707">
    <property type="term" value="C:chloride channel complex"/>
    <property type="evidence" value="ECO:0007669"/>
    <property type="project" value="UniProtKB-KW"/>
</dbReference>
<dbReference type="Pfam" id="PF00654">
    <property type="entry name" value="Voltage_CLC"/>
    <property type="match status" value="1"/>
</dbReference>
<evidence type="ECO:0000313" key="12">
    <source>
        <dbReference type="Proteomes" id="UP000196573"/>
    </source>
</evidence>
<evidence type="ECO:0000256" key="6">
    <source>
        <dbReference type="ARBA" id="ARBA00023136"/>
    </source>
</evidence>
<dbReference type="CDD" id="cd00400">
    <property type="entry name" value="Voltage_gated_ClC"/>
    <property type="match status" value="1"/>
</dbReference>
<evidence type="ECO:0000256" key="3">
    <source>
        <dbReference type="ARBA" id="ARBA00022692"/>
    </source>
</evidence>
<feature type="transmembrane region" description="Helical" evidence="10">
    <location>
        <begin position="308"/>
        <end position="329"/>
    </location>
</feature>
<feature type="transmembrane region" description="Helical" evidence="10">
    <location>
        <begin position="200"/>
        <end position="218"/>
    </location>
</feature>
<dbReference type="InterPro" id="IPR001807">
    <property type="entry name" value="ClC"/>
</dbReference>
<evidence type="ECO:0000256" key="1">
    <source>
        <dbReference type="ARBA" id="ARBA00004141"/>
    </source>
</evidence>
<keyword evidence="12" id="KW-1185">Reference proteome</keyword>
<feature type="transmembrane region" description="Helical" evidence="10">
    <location>
        <begin position="335"/>
        <end position="354"/>
    </location>
</feature>
<dbReference type="GO" id="GO:0005254">
    <property type="term" value="F:chloride channel activity"/>
    <property type="evidence" value="ECO:0007669"/>
    <property type="project" value="UniProtKB-KW"/>
</dbReference>
<dbReference type="Proteomes" id="UP000196573">
    <property type="component" value="Unassembled WGS sequence"/>
</dbReference>
<evidence type="ECO:0000313" key="11">
    <source>
        <dbReference type="EMBL" id="SMA50016.1"/>
    </source>
</evidence>
<dbReference type="EMBL" id="FWPT01000010">
    <property type="protein sequence ID" value="SMA50016.1"/>
    <property type="molecule type" value="Genomic_DNA"/>
</dbReference>
<keyword evidence="4 10" id="KW-1133">Transmembrane helix</keyword>
<comment type="subcellular location">
    <subcellularLocation>
        <location evidence="1">Membrane</location>
        <topology evidence="1">Multi-pass membrane protein</topology>
    </subcellularLocation>
</comment>
<protein>
    <submittedName>
        <fullName evidence="11">Voltage-gated ClC-type chloride channel ClcB</fullName>
    </submittedName>
</protein>
<evidence type="ECO:0000256" key="10">
    <source>
        <dbReference type="SAM" id="Phobius"/>
    </source>
</evidence>
<evidence type="ECO:0000256" key="2">
    <source>
        <dbReference type="ARBA" id="ARBA00022448"/>
    </source>
</evidence>
<dbReference type="PRINTS" id="PR00762">
    <property type="entry name" value="CLCHANNEL"/>
</dbReference>
<keyword evidence="9" id="KW-0407">Ion channel</keyword>
<proteinExistence type="predicted"/>
<organism evidence="11 12">
    <name type="scientific">Parendozoicomonas haliclonae</name>
    <dbReference type="NCBI Taxonomy" id="1960125"/>
    <lineage>
        <taxon>Bacteria</taxon>
        <taxon>Pseudomonadati</taxon>
        <taxon>Pseudomonadota</taxon>
        <taxon>Gammaproteobacteria</taxon>
        <taxon>Oceanospirillales</taxon>
        <taxon>Endozoicomonadaceae</taxon>
        <taxon>Parendozoicomonas</taxon>
    </lineage>
</organism>
<keyword evidence="2" id="KW-0813">Transport</keyword>
<feature type="transmembrane region" description="Helical" evidence="10">
    <location>
        <begin position="400"/>
        <end position="419"/>
    </location>
</feature>
<feature type="transmembrane region" description="Helical" evidence="10">
    <location>
        <begin position="272"/>
        <end position="296"/>
    </location>
</feature>
<accession>A0A1X7AP05</accession>
<keyword evidence="5" id="KW-0406">Ion transport</keyword>
<evidence type="ECO:0000256" key="5">
    <source>
        <dbReference type="ARBA" id="ARBA00023065"/>
    </source>
</evidence>
<keyword evidence="8" id="KW-0868">Chloride</keyword>
<dbReference type="InterPro" id="IPR014743">
    <property type="entry name" value="Cl-channel_core"/>
</dbReference>
<dbReference type="RefSeq" id="WP_165767336.1">
    <property type="nucleotide sequence ID" value="NZ_CBCSCN010000005.1"/>
</dbReference>
<dbReference type="InterPro" id="IPR050368">
    <property type="entry name" value="ClC-type_chloride_channel"/>
</dbReference>
<evidence type="ECO:0000256" key="8">
    <source>
        <dbReference type="ARBA" id="ARBA00023214"/>
    </source>
</evidence>
<sequence length="587" mass="63216">MLPSPPDLNRFRHKLATLEALPQLALLGLIAGIVTALVIALFRELITLLTALFINDPTGLAFEKLPWQVRLLLPLGGAVLIIGIAQFSHRKYHRVGVVHVIERLDWHQGRLLMGNFLNQFFAGAVAISTGHSIGREGPAVHLGGASASLMGQCLRLPNNSLRLLVSCGAAAAISAAFNTPVAGVIFALEILLLEFSVTTLLPIMLASACAATLSQWFYGAQQGFQVPPMTVNPIDELPLVIMLGIAMGLLGTLFCRLITFSNKKTLHLSPKVRLLLAAAVTGILAVPAPAIMGVGYDTINLLMQESQLPFFLAVVLGCKLAATAFSVGLGVPGGLIGPTLFIGGIGGALVATLTSQAFGLKTGNEGFHVMLGMSAMMGAVMQAPLTALVTVVELTRNPELLFPSLVAIVIATLIASLLMNHKGVFEQILDSWGFDRVKDPLRQALGKEGVVSMMEARVLPLDRYQPFSTLKDKLIDSTEWLLIYDDMRPKAIMACSEALRLLEQPDEDLLIDAALNQKTGQLDLMRIPAHRMETGAISPRSTALQALELMTSRQIDSLYVCADKNNKTNPQPLGIITRESLQQHYRL</sequence>
<keyword evidence="7" id="KW-0869">Chloride channel</keyword>
<dbReference type="AlphaFoldDB" id="A0A1X7AP05"/>
<reference evidence="11 12" key="1">
    <citation type="submission" date="2017-03" db="EMBL/GenBank/DDBJ databases">
        <authorList>
            <person name="Afonso C.L."/>
            <person name="Miller P.J."/>
            <person name="Scott M.A."/>
            <person name="Spackman E."/>
            <person name="Goraichik I."/>
            <person name="Dimitrov K.M."/>
            <person name="Suarez D.L."/>
            <person name="Swayne D.E."/>
        </authorList>
    </citation>
    <scope>NUCLEOTIDE SEQUENCE [LARGE SCALE GENOMIC DNA]</scope>
    <source>
        <strain evidence="11">SB41UT1</strain>
    </source>
</reference>
<feature type="transmembrane region" description="Helical" evidence="10">
    <location>
        <begin position="163"/>
        <end position="188"/>
    </location>
</feature>
<gene>
    <name evidence="11" type="primary">clcB</name>
    <name evidence="11" type="ORF">EHSB41UT_03807</name>
</gene>
<dbReference type="Gene3D" id="1.10.3080.10">
    <property type="entry name" value="Clc chloride channel"/>
    <property type="match status" value="1"/>
</dbReference>
<keyword evidence="6 10" id="KW-0472">Membrane</keyword>
<keyword evidence="3 10" id="KW-0812">Transmembrane</keyword>